<dbReference type="InterPro" id="IPR036259">
    <property type="entry name" value="MFS_trans_sf"/>
</dbReference>
<dbReference type="SUPFAM" id="SSF69593">
    <property type="entry name" value="Glycerol-3-phosphate (1)-acyltransferase"/>
    <property type="match status" value="1"/>
</dbReference>
<feature type="transmembrane region" description="Helical" evidence="6">
    <location>
        <begin position="294"/>
        <end position="313"/>
    </location>
</feature>
<reference evidence="9" key="1">
    <citation type="journal article" date="2019" name="Int. J. Syst. Evol. Microbiol.">
        <title>The Global Catalogue of Microorganisms (GCM) 10K type strain sequencing project: providing services to taxonomists for standard genome sequencing and annotation.</title>
        <authorList>
            <consortium name="The Broad Institute Genomics Platform"/>
            <consortium name="The Broad Institute Genome Sequencing Center for Infectious Disease"/>
            <person name="Wu L."/>
            <person name="Ma J."/>
        </authorList>
    </citation>
    <scope>NUCLEOTIDE SEQUENCE [LARGE SCALE GENOMIC DNA]</scope>
    <source>
        <strain evidence="9">KCTC 62164</strain>
    </source>
</reference>
<keyword evidence="5 6" id="KW-0472">Membrane</keyword>
<feature type="transmembrane region" description="Helical" evidence="6">
    <location>
        <begin position="372"/>
        <end position="397"/>
    </location>
</feature>
<feature type="transmembrane region" description="Helical" evidence="6">
    <location>
        <begin position="149"/>
        <end position="170"/>
    </location>
</feature>
<evidence type="ECO:0000256" key="6">
    <source>
        <dbReference type="SAM" id="Phobius"/>
    </source>
</evidence>
<dbReference type="RefSeq" id="WP_194214253.1">
    <property type="nucleotide sequence ID" value="NZ_CP061205.1"/>
</dbReference>
<evidence type="ECO:0000256" key="2">
    <source>
        <dbReference type="ARBA" id="ARBA00022598"/>
    </source>
</evidence>
<dbReference type="InterPro" id="IPR045851">
    <property type="entry name" value="AMP-bd_C_sf"/>
</dbReference>
<feature type="transmembrane region" description="Helical" evidence="6">
    <location>
        <begin position="176"/>
        <end position="192"/>
    </location>
</feature>
<dbReference type="Pfam" id="PF07690">
    <property type="entry name" value="MFS_1"/>
    <property type="match status" value="1"/>
</dbReference>
<feature type="transmembrane region" description="Helical" evidence="6">
    <location>
        <begin position="54"/>
        <end position="77"/>
    </location>
</feature>
<dbReference type="Gene3D" id="3.30.300.30">
    <property type="match status" value="1"/>
</dbReference>
<keyword evidence="2" id="KW-0436">Ligase</keyword>
<dbReference type="InterPro" id="IPR011701">
    <property type="entry name" value="MFS"/>
</dbReference>
<dbReference type="Proteomes" id="UP001595444">
    <property type="component" value="Unassembled WGS sequence"/>
</dbReference>
<dbReference type="EMBL" id="JBHRSL010000005">
    <property type="protein sequence ID" value="MFC3051907.1"/>
    <property type="molecule type" value="Genomic_DNA"/>
</dbReference>
<dbReference type="InterPro" id="IPR000873">
    <property type="entry name" value="AMP-dep_synth/lig_dom"/>
</dbReference>
<feature type="transmembrane region" description="Helical" evidence="6">
    <location>
        <begin position="262"/>
        <end position="282"/>
    </location>
</feature>
<feature type="transmembrane region" description="Helical" evidence="6">
    <location>
        <begin position="403"/>
        <end position="423"/>
    </location>
</feature>
<feature type="transmembrane region" description="Helical" evidence="6">
    <location>
        <begin position="227"/>
        <end position="250"/>
    </location>
</feature>
<evidence type="ECO:0000313" key="9">
    <source>
        <dbReference type="Proteomes" id="UP001595444"/>
    </source>
</evidence>
<evidence type="ECO:0000256" key="1">
    <source>
        <dbReference type="ARBA" id="ARBA00006432"/>
    </source>
</evidence>
<dbReference type="InterPro" id="IPR020845">
    <property type="entry name" value="AMP-binding_CS"/>
</dbReference>
<dbReference type="Pfam" id="PF00501">
    <property type="entry name" value="AMP-binding"/>
    <property type="match status" value="1"/>
</dbReference>
<evidence type="ECO:0000313" key="8">
    <source>
        <dbReference type="EMBL" id="MFC3051907.1"/>
    </source>
</evidence>
<dbReference type="Pfam" id="PF01553">
    <property type="entry name" value="Acyltransferase"/>
    <property type="match status" value="1"/>
</dbReference>
<feature type="transmembrane region" description="Helical" evidence="6">
    <location>
        <begin position="338"/>
        <end position="360"/>
    </location>
</feature>
<dbReference type="Gene3D" id="3.40.50.12780">
    <property type="entry name" value="N-terminal domain of ligase-like"/>
    <property type="match status" value="1"/>
</dbReference>
<keyword evidence="4 6" id="KW-1133">Transmembrane helix</keyword>
<evidence type="ECO:0000256" key="4">
    <source>
        <dbReference type="ARBA" id="ARBA00022989"/>
    </source>
</evidence>
<dbReference type="SUPFAM" id="SSF103473">
    <property type="entry name" value="MFS general substrate transporter"/>
    <property type="match status" value="1"/>
</dbReference>
<dbReference type="PANTHER" id="PTHR43201">
    <property type="entry name" value="ACYL-COA SYNTHETASE"/>
    <property type="match status" value="1"/>
</dbReference>
<dbReference type="InterPro" id="IPR002123">
    <property type="entry name" value="Plipid/glycerol_acylTrfase"/>
</dbReference>
<evidence type="ECO:0000256" key="3">
    <source>
        <dbReference type="ARBA" id="ARBA00022692"/>
    </source>
</evidence>
<feature type="domain" description="Phospholipid/glycerol acyltransferase" evidence="7">
    <location>
        <begin position="457"/>
        <end position="567"/>
    </location>
</feature>
<keyword evidence="9" id="KW-1185">Reference proteome</keyword>
<gene>
    <name evidence="8" type="ORF">ACFOKA_08320</name>
</gene>
<dbReference type="PANTHER" id="PTHR43201:SF5">
    <property type="entry name" value="MEDIUM-CHAIN ACYL-COA LIGASE ACSF2, MITOCHONDRIAL"/>
    <property type="match status" value="1"/>
</dbReference>
<proteinExistence type="inferred from homology"/>
<protein>
    <submittedName>
        <fullName evidence="8">Acyl-[ACP]--phospholipid O-acyltransferase</fullName>
    </submittedName>
</protein>
<accession>A0ABV7D4S1</accession>
<dbReference type="NCBIfam" id="NF005291">
    <property type="entry name" value="PRK06814.1"/>
    <property type="match status" value="1"/>
</dbReference>
<organism evidence="8 9">
    <name type="scientific">Kordiimonas pumila</name>
    <dbReference type="NCBI Taxonomy" id="2161677"/>
    <lineage>
        <taxon>Bacteria</taxon>
        <taxon>Pseudomonadati</taxon>
        <taxon>Pseudomonadota</taxon>
        <taxon>Alphaproteobacteria</taxon>
        <taxon>Kordiimonadales</taxon>
        <taxon>Kordiimonadaceae</taxon>
        <taxon>Kordiimonas</taxon>
    </lineage>
</organism>
<dbReference type="InterPro" id="IPR042099">
    <property type="entry name" value="ANL_N_sf"/>
</dbReference>
<comment type="similarity">
    <text evidence="1">Belongs to the ATP-dependent AMP-binding enzyme family.</text>
</comment>
<dbReference type="CDD" id="cd07989">
    <property type="entry name" value="LPLAT_AGPAT-like"/>
    <property type="match status" value="1"/>
</dbReference>
<evidence type="ECO:0000256" key="5">
    <source>
        <dbReference type="ARBA" id="ARBA00023136"/>
    </source>
</evidence>
<dbReference type="SMART" id="SM00563">
    <property type="entry name" value="PlsC"/>
    <property type="match status" value="1"/>
</dbReference>
<dbReference type="SUPFAM" id="SSF56801">
    <property type="entry name" value="Acetyl-CoA synthetase-like"/>
    <property type="match status" value="1"/>
</dbReference>
<dbReference type="PROSITE" id="PS00455">
    <property type="entry name" value="AMP_BINDING"/>
    <property type="match status" value="1"/>
</dbReference>
<sequence>MAEPQLELLKKKRFLPLFVTQFLGAFNDNLFKNSLILLFTYVVAAEMQVEPELLGTVAAGLFILPFFLFSALAGQLADKMEKSGLIRRIKMLEVALMVLAAIGFLFSNTYMLLAVLFLMGAQSTFFGPLKYGILPDHLKEEELIGGNALIEMGTFLSILIGTIMGLVVQAPGGKEIVSVLLILVAVGGYVAARKIPAASAGMPDLKINWNFISETVAIVGQVKKREVLYHAILGISWFWFVGATFLTLFPAYAQKTIGAEEALVTLFLALFSIGIAVGSLVCNRLLKGMVSARFVPIAAVVMAIFCIDMYFASNRLAPEGGGLLTVAEFLAMPASWRILVDMLGAAIAGGIYIVPLYAILQARSPKPIRARVIAANNILNALFMVASAVITAVLTGIGFSIPAMFLVVGIFSTFVAVYIVQLLPQDLVQSIVRTLLKTFYRVEVKGLENYQKVSNKTVIIANHTSFLDGLLLGAFIPHQLTFAINTHIAQKWWVRPAFILFDLLTLDPTNPMATKSLVKEVKKGRRIVIFPEGRLTVTGALMKVYEGPGTIAHLAHAPILPIRIEGAQFTPFSRLKGVLRLRWFPKITLNIQPPVRFEAPEGLSARGRRQWLAEALYNQMSNLMFTTSNTDRTLFESLIDARSVHGGKQVVLEDIERNPVNYKKLILGSFALGRRLKKNTKPREIVGLFLPNSVGAVVTFFALQAYGRVPAMLNYSTGVKNIKAACTAAEIKTILTSKRFIEAGGMEDIAAVLSDKYRLVYLEDIKEKVGLGDKLFALIARLSPEFWHHRMSQGTKPDEAGVVLFTSGSEGMPKGVVLSHKNIQSNRLQLSAIVDFTPSDTVFNALPIFHSFGLTGGLLLPVLSGLKVFLYPSPLHYRIVPELVYETNSTIMFGTDTFLSGYARFAHAYDFYSMRYVFAGAEKLKPETRRLYANKFGVRIFEGYGATETSPVLAVNTPMHIKQDTVGRLLPGIQYKLEPVPGIEEGGKLVVTGPNIMMGYLRVDKPGVLEKPEGGWYDTGDIVEIDTEGFVAIKGRAKRFAKVAGEMVSLTAVEGVVSDLWPDEAHAVVAVSDVKKGEQLVLLTTRKGAEGSEVSAKLQAEGMSGLMLPKYIKVVDEIPVLGTGKTDYVTAQLLADEYAS</sequence>
<name>A0ABV7D4S1_9PROT</name>
<dbReference type="Gene3D" id="1.20.1250.20">
    <property type="entry name" value="MFS general substrate transporter like domains"/>
    <property type="match status" value="1"/>
</dbReference>
<feature type="transmembrane region" description="Helical" evidence="6">
    <location>
        <begin position="685"/>
        <end position="706"/>
    </location>
</feature>
<dbReference type="CDD" id="cd06173">
    <property type="entry name" value="MFS_MefA_like"/>
    <property type="match status" value="1"/>
</dbReference>
<evidence type="ECO:0000259" key="7">
    <source>
        <dbReference type="SMART" id="SM00563"/>
    </source>
</evidence>
<keyword evidence="3 6" id="KW-0812">Transmembrane</keyword>
<comment type="caution">
    <text evidence="8">The sequence shown here is derived from an EMBL/GenBank/DDBJ whole genome shotgun (WGS) entry which is preliminary data.</text>
</comment>